<evidence type="ECO:0000256" key="7">
    <source>
        <dbReference type="ARBA" id="ARBA00022692"/>
    </source>
</evidence>
<feature type="binding site" evidence="12">
    <location>
        <position position="327"/>
    </location>
    <ligand>
        <name>K(+)</name>
        <dbReference type="ChEBI" id="CHEBI:29103"/>
    </ligand>
</feature>
<accession>A0A397QZT0</accession>
<protein>
    <submittedName>
        <fullName evidence="14">Trk system potassium uptake protein TrkH</fullName>
    </submittedName>
</protein>
<dbReference type="EMBL" id="QXEV01000022">
    <property type="protein sequence ID" value="RIA66538.1"/>
    <property type="molecule type" value="Genomic_DNA"/>
</dbReference>
<dbReference type="PANTHER" id="PTHR32024">
    <property type="entry name" value="TRK SYSTEM POTASSIUM UPTAKE PROTEIN TRKG-RELATED"/>
    <property type="match status" value="1"/>
</dbReference>
<evidence type="ECO:0000256" key="4">
    <source>
        <dbReference type="ARBA" id="ARBA00022475"/>
    </source>
</evidence>
<keyword evidence="9 13" id="KW-1133">Transmembrane helix</keyword>
<dbReference type="Pfam" id="PF02386">
    <property type="entry name" value="TrkH"/>
    <property type="match status" value="1"/>
</dbReference>
<evidence type="ECO:0000256" key="5">
    <source>
        <dbReference type="ARBA" id="ARBA00022519"/>
    </source>
</evidence>
<comment type="subcellular location">
    <subcellularLocation>
        <location evidence="1">Cell inner membrane</location>
        <topology evidence="1">Multi-pass membrane protein</topology>
    </subcellularLocation>
</comment>
<keyword evidence="3" id="KW-0813">Transport</keyword>
<dbReference type="RefSeq" id="WP_162849880.1">
    <property type="nucleotide sequence ID" value="NZ_QXEV01000022.1"/>
</dbReference>
<keyword evidence="12" id="KW-0479">Metal-binding</keyword>
<feature type="binding site" evidence="12">
    <location>
        <position position="455"/>
    </location>
    <ligand>
        <name>K(+)</name>
        <dbReference type="ChEBI" id="CHEBI:29103"/>
    </ligand>
</feature>
<dbReference type="GO" id="GO:0046872">
    <property type="term" value="F:metal ion binding"/>
    <property type="evidence" value="ECO:0007669"/>
    <property type="project" value="UniProtKB-KW"/>
</dbReference>
<evidence type="ECO:0000256" key="8">
    <source>
        <dbReference type="ARBA" id="ARBA00022958"/>
    </source>
</evidence>
<feature type="transmembrane region" description="Helical" evidence="13">
    <location>
        <begin position="252"/>
        <end position="272"/>
    </location>
</feature>
<evidence type="ECO:0000313" key="14">
    <source>
        <dbReference type="EMBL" id="RIA66538.1"/>
    </source>
</evidence>
<evidence type="ECO:0000256" key="12">
    <source>
        <dbReference type="PIRSR" id="PIRSR006247-1"/>
    </source>
</evidence>
<feature type="transmembrane region" description="Helical" evidence="13">
    <location>
        <begin position="140"/>
        <end position="157"/>
    </location>
</feature>
<dbReference type="InterPro" id="IPR003445">
    <property type="entry name" value="Cat_transpt"/>
</dbReference>
<dbReference type="InParanoid" id="A0A397QZT0"/>
<feature type="transmembrane region" description="Helical" evidence="13">
    <location>
        <begin position="284"/>
        <end position="303"/>
    </location>
</feature>
<comment type="caution">
    <text evidence="14">The sequence shown here is derived from an EMBL/GenBank/DDBJ whole genome shotgun (WGS) entry which is preliminary data.</text>
</comment>
<keyword evidence="6" id="KW-0633">Potassium transport</keyword>
<evidence type="ECO:0000256" key="3">
    <source>
        <dbReference type="ARBA" id="ARBA00022448"/>
    </source>
</evidence>
<dbReference type="InterPro" id="IPR004772">
    <property type="entry name" value="TrkH"/>
</dbReference>
<reference evidence="14 15" key="1">
    <citation type="submission" date="2018-08" db="EMBL/GenBank/DDBJ databases">
        <title>Genomic Encyclopedia of Archaeal and Bacterial Type Strains, Phase II (KMG-II): from individual species to whole genera.</title>
        <authorList>
            <person name="Goeker M."/>
        </authorList>
    </citation>
    <scope>NUCLEOTIDE SEQUENCE [LARGE SCALE GENOMIC DNA]</scope>
    <source>
        <strain evidence="14 15">ATCC 27112</strain>
    </source>
</reference>
<feature type="transmembrane region" description="Helical" evidence="13">
    <location>
        <begin position="12"/>
        <end position="32"/>
    </location>
</feature>
<evidence type="ECO:0000256" key="9">
    <source>
        <dbReference type="ARBA" id="ARBA00022989"/>
    </source>
</evidence>
<name>A0A397QZT0_9MOLU</name>
<evidence type="ECO:0000256" key="13">
    <source>
        <dbReference type="SAM" id="Phobius"/>
    </source>
</evidence>
<keyword evidence="4" id="KW-1003">Cell membrane</keyword>
<keyword evidence="11 13" id="KW-0472">Membrane</keyword>
<dbReference type="GO" id="GO:0015379">
    <property type="term" value="F:potassium:chloride symporter activity"/>
    <property type="evidence" value="ECO:0007669"/>
    <property type="project" value="InterPro"/>
</dbReference>
<dbReference type="GO" id="GO:0005886">
    <property type="term" value="C:plasma membrane"/>
    <property type="evidence" value="ECO:0007669"/>
    <property type="project" value="UniProtKB-SubCell"/>
</dbReference>
<feature type="transmembrane region" description="Helical" evidence="13">
    <location>
        <begin position="191"/>
        <end position="210"/>
    </location>
</feature>
<sequence>MNYRFIRNLIGKMLILVSILMIVPLVTSFIYVEDIKNIIAYIIPMVSLAGIGAMMAYIKPAKETHLGAREGFVIVALSWLLISLFGCLPFLISGYVKDFFTAFFEIASGFTTTGASALTTEEMNTMMDMGGRSLMMWRSFSHWIGGMGILVFVLAVIPESKEGSSVHILRAESPGPQVGKIVSKMRASSRILYLIYIGMTIIEIISLNICHIWDDNMTFFDSLIMSFGTAGTGGFASTAESCALYAPCSQYVIATFMILFGVNFTIYYWLFIKNFKDIFHNEEIRWYLIMVILSVLIITLQIYKLYSSLEEGFRHSYFQVASIISTTGFSTTDYWSGAQGRWPALSLCILLFLMFCGSCAGSTAGGMKQSRIIILTKHTGSKIKQMISPRKVEVIRMDGKPIEDNVIQSTVAFFIVYIVVLFASALLISIWNPAMPQEDQEPLTMITASLACISNIGPGLGAVGPAGGYANFSWLSKLILSFEMIAGRLELFPILILFHPRTWKKRI</sequence>
<organism evidence="14 15">
    <name type="scientific">Anaeroplasma bactoclasticum</name>
    <dbReference type="NCBI Taxonomy" id="2088"/>
    <lineage>
        <taxon>Bacteria</taxon>
        <taxon>Bacillati</taxon>
        <taxon>Mycoplasmatota</taxon>
        <taxon>Mollicutes</taxon>
        <taxon>Anaeroplasmatales</taxon>
        <taxon>Anaeroplasmataceae</taxon>
        <taxon>Anaeroplasma</taxon>
    </lineage>
</organism>
<feature type="binding site" evidence="12">
    <location>
        <position position="112"/>
    </location>
    <ligand>
        <name>K(+)</name>
        <dbReference type="ChEBI" id="CHEBI:29103"/>
    </ligand>
</feature>
<keyword evidence="5" id="KW-0997">Cell inner membrane</keyword>
<keyword evidence="7 13" id="KW-0812">Transmembrane</keyword>
<feature type="binding site" evidence="12">
    <location>
        <position position="113"/>
    </location>
    <ligand>
        <name>K(+)</name>
        <dbReference type="ChEBI" id="CHEBI:29103"/>
    </ligand>
</feature>
<keyword evidence="15" id="KW-1185">Reference proteome</keyword>
<proteinExistence type="inferred from homology"/>
<dbReference type="PANTHER" id="PTHR32024:SF2">
    <property type="entry name" value="TRK SYSTEM POTASSIUM UPTAKE PROTEIN TRKG-RELATED"/>
    <property type="match status" value="1"/>
</dbReference>
<feature type="transmembrane region" description="Helical" evidence="13">
    <location>
        <begin position="70"/>
        <end position="93"/>
    </location>
</feature>
<comment type="similarity">
    <text evidence="2">Belongs to the TrkH potassium transport family.</text>
</comment>
<gene>
    <name evidence="14" type="ORF">EI71_01588</name>
</gene>
<evidence type="ECO:0000256" key="2">
    <source>
        <dbReference type="ARBA" id="ARBA00009137"/>
    </source>
</evidence>
<evidence type="ECO:0000256" key="6">
    <source>
        <dbReference type="ARBA" id="ARBA00022538"/>
    </source>
</evidence>
<evidence type="ECO:0000313" key="15">
    <source>
        <dbReference type="Proteomes" id="UP000266506"/>
    </source>
</evidence>
<evidence type="ECO:0000256" key="11">
    <source>
        <dbReference type="ARBA" id="ARBA00023136"/>
    </source>
</evidence>
<feature type="transmembrane region" description="Helical" evidence="13">
    <location>
        <begin position="406"/>
        <end position="431"/>
    </location>
</feature>
<feature type="binding site" evidence="12">
    <location>
        <position position="233"/>
    </location>
    <ligand>
        <name>K(+)</name>
        <dbReference type="ChEBI" id="CHEBI:29103"/>
    </ligand>
</feature>
<dbReference type="PIRSF" id="PIRSF006247">
    <property type="entry name" value="TrkH"/>
    <property type="match status" value="1"/>
</dbReference>
<feature type="binding site" evidence="12">
    <location>
        <position position="326"/>
    </location>
    <ligand>
        <name>K(+)</name>
        <dbReference type="ChEBI" id="CHEBI:29103"/>
    </ligand>
</feature>
<keyword evidence="8 12" id="KW-0630">Potassium</keyword>
<keyword evidence="10" id="KW-0406">Ion transport</keyword>
<evidence type="ECO:0000256" key="1">
    <source>
        <dbReference type="ARBA" id="ARBA00004429"/>
    </source>
</evidence>
<evidence type="ECO:0000256" key="10">
    <source>
        <dbReference type="ARBA" id="ARBA00023065"/>
    </source>
</evidence>
<dbReference type="AlphaFoldDB" id="A0A397QZT0"/>
<feature type="transmembrane region" description="Helical" evidence="13">
    <location>
        <begin position="344"/>
        <end position="367"/>
    </location>
</feature>
<dbReference type="Proteomes" id="UP000266506">
    <property type="component" value="Unassembled WGS sequence"/>
</dbReference>
<feature type="transmembrane region" description="Helical" evidence="13">
    <location>
        <begin position="38"/>
        <end position="58"/>
    </location>
</feature>